<evidence type="ECO:0000259" key="1">
    <source>
        <dbReference type="SMART" id="SM00460"/>
    </source>
</evidence>
<feature type="domain" description="Transglutaminase-like" evidence="1">
    <location>
        <begin position="162"/>
        <end position="222"/>
    </location>
</feature>
<gene>
    <name evidence="2" type="ORF">DYBT9275_06043</name>
</gene>
<reference evidence="2" key="1">
    <citation type="submission" date="2021-04" db="EMBL/GenBank/DDBJ databases">
        <authorList>
            <person name="Rodrigo-Torres L."/>
            <person name="Arahal R. D."/>
            <person name="Lucena T."/>
        </authorList>
    </citation>
    <scope>NUCLEOTIDE SEQUENCE</scope>
    <source>
        <strain evidence="2">CECT 9275</strain>
    </source>
</reference>
<keyword evidence="3" id="KW-1185">Reference proteome</keyword>
<dbReference type="InterPro" id="IPR013589">
    <property type="entry name" value="Bac_transglu_N"/>
</dbReference>
<protein>
    <recommendedName>
        <fullName evidence="1">Transglutaminase-like domain-containing protein</fullName>
    </recommendedName>
</protein>
<dbReference type="Proteomes" id="UP000680038">
    <property type="component" value="Unassembled WGS sequence"/>
</dbReference>
<dbReference type="EMBL" id="CAJRAF010000004">
    <property type="protein sequence ID" value="CAG5018646.1"/>
    <property type="molecule type" value="Genomic_DNA"/>
</dbReference>
<dbReference type="InterPro" id="IPR038765">
    <property type="entry name" value="Papain-like_cys_pep_sf"/>
</dbReference>
<accession>A0A916JHW1</accession>
<name>A0A916JHW1_9BACT</name>
<dbReference type="PANTHER" id="PTHR33490:SF12">
    <property type="entry name" value="BLL5557 PROTEIN"/>
    <property type="match status" value="1"/>
</dbReference>
<organism evidence="2 3">
    <name type="scientific">Dyadobacter helix</name>
    <dbReference type="NCBI Taxonomy" id="2822344"/>
    <lineage>
        <taxon>Bacteria</taxon>
        <taxon>Pseudomonadati</taxon>
        <taxon>Bacteroidota</taxon>
        <taxon>Cytophagia</taxon>
        <taxon>Cytophagales</taxon>
        <taxon>Spirosomataceae</taxon>
        <taxon>Dyadobacter</taxon>
    </lineage>
</organism>
<evidence type="ECO:0000313" key="2">
    <source>
        <dbReference type="EMBL" id="CAG5018646.1"/>
    </source>
</evidence>
<evidence type="ECO:0000313" key="3">
    <source>
        <dbReference type="Proteomes" id="UP000680038"/>
    </source>
</evidence>
<dbReference type="Gene3D" id="2.60.40.2250">
    <property type="match status" value="1"/>
</dbReference>
<dbReference type="SMART" id="SM00460">
    <property type="entry name" value="TGc"/>
    <property type="match status" value="1"/>
</dbReference>
<proteinExistence type="predicted"/>
<comment type="caution">
    <text evidence="2">The sequence shown here is derived from an EMBL/GenBank/DDBJ whole genome shotgun (WGS) entry which is preliminary data.</text>
</comment>
<dbReference type="PANTHER" id="PTHR33490">
    <property type="entry name" value="BLR5614 PROTEIN-RELATED"/>
    <property type="match status" value="1"/>
</dbReference>
<dbReference type="AlphaFoldDB" id="A0A916JHW1"/>
<dbReference type="Gene3D" id="3.10.620.30">
    <property type="match status" value="1"/>
</dbReference>
<dbReference type="SUPFAM" id="SSF54001">
    <property type="entry name" value="Cysteine proteinases"/>
    <property type="match status" value="1"/>
</dbReference>
<dbReference type="Pfam" id="PF08379">
    <property type="entry name" value="Bact_transglu_N"/>
    <property type="match status" value="1"/>
</dbReference>
<dbReference type="InterPro" id="IPR002931">
    <property type="entry name" value="Transglutaminase-like"/>
</dbReference>
<dbReference type="Pfam" id="PF01841">
    <property type="entry name" value="Transglut_core"/>
    <property type="match status" value="1"/>
</dbReference>
<sequence>MKMNGRSVITYSVYTPTNVTTMLRPRRQDGQSVIREGFEIDPPVPFSEYTDIYGNPCQRAVLPVGQVTITTEVQAQVNPTKPIPVPVPGYVMIGDLPDEVMHYILPSRYCQSDLPEINKLAMEIAGNFKPGYDQVEEIRKWIHQNVTYQYGVTDSTTTALDIARNRIGVCRDFTHLAIALCRNLCIPARMTVGYLDKLQEMDLHAWFEVYIGNDWYTFDAVQQQTEGYRIEIAHGRDAADVAMITQFGNATLQSLHVEVQLLEPETEEN</sequence>